<dbReference type="Gene3D" id="3.30.70.270">
    <property type="match status" value="2"/>
</dbReference>
<gene>
    <name evidence="1" type="ORF">CK203_098951</name>
</gene>
<organism evidence="1 2">
    <name type="scientific">Vitis vinifera</name>
    <name type="common">Grape</name>
    <dbReference type="NCBI Taxonomy" id="29760"/>
    <lineage>
        <taxon>Eukaryota</taxon>
        <taxon>Viridiplantae</taxon>
        <taxon>Streptophyta</taxon>
        <taxon>Embryophyta</taxon>
        <taxon>Tracheophyta</taxon>
        <taxon>Spermatophyta</taxon>
        <taxon>Magnoliopsida</taxon>
        <taxon>eudicotyledons</taxon>
        <taxon>Gunneridae</taxon>
        <taxon>Pentapetalae</taxon>
        <taxon>rosids</taxon>
        <taxon>Vitales</taxon>
        <taxon>Vitaceae</taxon>
        <taxon>Viteae</taxon>
        <taxon>Vitis</taxon>
    </lineage>
</organism>
<dbReference type="PANTHER" id="PTHR48475">
    <property type="entry name" value="RIBONUCLEASE H"/>
    <property type="match status" value="1"/>
</dbReference>
<protein>
    <recommendedName>
        <fullName evidence="3">Reverse transcriptase/retrotransposon-derived protein RNase H-like domain-containing protein</fullName>
    </recommendedName>
</protein>
<proteinExistence type="predicted"/>
<dbReference type="Proteomes" id="UP000288805">
    <property type="component" value="Unassembled WGS sequence"/>
</dbReference>
<dbReference type="InterPro" id="IPR043502">
    <property type="entry name" value="DNA/RNA_pol_sf"/>
</dbReference>
<evidence type="ECO:0000313" key="1">
    <source>
        <dbReference type="EMBL" id="RVW27117.1"/>
    </source>
</evidence>
<dbReference type="GO" id="GO:0003676">
    <property type="term" value="F:nucleic acid binding"/>
    <property type="evidence" value="ECO:0007669"/>
    <property type="project" value="InterPro"/>
</dbReference>
<dbReference type="AlphaFoldDB" id="A0A438CV81"/>
<reference evidence="1 2" key="1">
    <citation type="journal article" date="2018" name="PLoS Genet.">
        <title>Population sequencing reveals clonal diversity and ancestral inbreeding in the grapevine cultivar Chardonnay.</title>
        <authorList>
            <person name="Roach M.J."/>
            <person name="Johnson D.L."/>
            <person name="Bohlmann J."/>
            <person name="van Vuuren H.J."/>
            <person name="Jones S.J."/>
            <person name="Pretorius I.S."/>
            <person name="Schmidt S.A."/>
            <person name="Borneman A.R."/>
        </authorList>
    </citation>
    <scope>NUCLEOTIDE SEQUENCE [LARGE SCALE GENOMIC DNA]</scope>
    <source>
        <strain evidence="2">cv. Chardonnay</strain>
        <tissue evidence="1">Leaf</tissue>
    </source>
</reference>
<dbReference type="PANTHER" id="PTHR48475:SF1">
    <property type="entry name" value="RNASE H TYPE-1 DOMAIN-CONTAINING PROTEIN"/>
    <property type="match status" value="1"/>
</dbReference>
<evidence type="ECO:0008006" key="3">
    <source>
        <dbReference type="Google" id="ProtNLM"/>
    </source>
</evidence>
<dbReference type="EMBL" id="QGNW01001965">
    <property type="protein sequence ID" value="RVW27117.1"/>
    <property type="molecule type" value="Genomic_DNA"/>
</dbReference>
<evidence type="ECO:0000313" key="2">
    <source>
        <dbReference type="Proteomes" id="UP000288805"/>
    </source>
</evidence>
<dbReference type="InterPro" id="IPR036397">
    <property type="entry name" value="RNaseH_sf"/>
</dbReference>
<accession>A0A438CV81</accession>
<name>A0A438CV81_VITVI</name>
<dbReference type="InterPro" id="IPR043128">
    <property type="entry name" value="Rev_trsase/Diguanyl_cyclase"/>
</dbReference>
<dbReference type="Gene3D" id="3.10.10.10">
    <property type="entry name" value="HIV Type 1 Reverse Transcriptase, subunit A, domain 1"/>
    <property type="match status" value="1"/>
</dbReference>
<sequence length="1020" mass="114130">MEAPRLFGGVQRVACRWREYRYVQSGFAFGSKLGFTEAMTSIQEAIASLSRRIDGQQAQQAEVASPHVIVPTPTLEDPHARMDRLEQRLRQLRTSDRVVTWDDFDGLLVASLLANTTMVYFIDISRRRTWDDLAQEFLRHFAFNTIIDVSMREGKKPLGGQRSGDVGAISSTAQFAVRPTTSYPKAPSSTNLRSLFFEDIEAVFTVRHAVEPSSSEAYRGWIMTTLTPRPPPQPVSASVHDGFTLCGVVHLGQPSVTTNPLPTHTTHAVSPPTDSMHSIDFVELDDHIHMLSWDESEPEPILSNETYEIGKVILGPWMSTPFRLIPEAASVQTTTIESSIFPHYSMQTPFVLIPDVDEVRTLYVNVPHTPCVDDAHTSDVQYVIHWGRVSLLAYSSTHRDALIRALSQIRVETATTSEGLIHMMTAGRATCIVFLDDNLPSEGSDHTRPFYIFVGCLGRRVPSVLLDNGSALKICPLATAIALGYAPSNFGLFTQTVPQRMIVLRIPTSFNLLLGRPWIHRVEAIPSSLHQKISHSDDDLLLTGFIFHEHGPSVFMTFPDHDVPFGLGFIPTEADYCYMARLRKEVIEEVVQLELASPFNLFGVSVIVIAEKIQTAPTPEIAKDVIAVGDLFDGLVGLVEGVSDFVDSPLSFDVLSGFVSRHDYIFDIDDEIAQHDSDDDSSFVSDSDPIDQRVSHAVKEEIQKQLSVGFLSVVEYPEWLANVIPVPKRMTRYNKILMAPKDMKKTSFIAKWGTYYYQVMPFGLKNAEATYQRAATTLFHDMMHRDVEVYVALASERGIEVDPDKIKAILDILAPKAEREVRGFLGRLQYISRFIARLVDIFLAPPIPGRPLLLYLSVSDVALGCMLAQLDDSGKERAIYYLNPLRYLFDRHALVGRLMRWLVLLTEFDIHYVTQKSIRGSIVADHLVSLSISDGRAIDDDFSYEDVAVVTSLSSWRMYFDGAANHSGYGIGVLLISPHGDHIPRSVRLAFSDRHPTMNNIVEYEACILRLEMTLGLGIR</sequence>
<dbReference type="Gene3D" id="3.30.420.10">
    <property type="entry name" value="Ribonuclease H-like superfamily/Ribonuclease H"/>
    <property type="match status" value="1"/>
</dbReference>
<comment type="caution">
    <text evidence="1">The sequence shown here is derived from an EMBL/GenBank/DDBJ whole genome shotgun (WGS) entry which is preliminary data.</text>
</comment>
<dbReference type="SUPFAM" id="SSF56672">
    <property type="entry name" value="DNA/RNA polymerases"/>
    <property type="match status" value="1"/>
</dbReference>